<feature type="transmembrane region" description="Helical" evidence="1">
    <location>
        <begin position="50"/>
        <end position="67"/>
    </location>
</feature>
<reference evidence="2" key="1">
    <citation type="submission" date="2015-12" db="EMBL/GenBank/DDBJ databases">
        <title>Gene expression during late stages of embryo sac development: a critical building block for successful pollen-pistil interactions.</title>
        <authorList>
            <person name="Liu Y."/>
            <person name="Joly V."/>
            <person name="Sabar M."/>
            <person name="Matton D.P."/>
        </authorList>
    </citation>
    <scope>NUCLEOTIDE SEQUENCE</scope>
</reference>
<organism evidence="2">
    <name type="scientific">Solanum chacoense</name>
    <name type="common">Chaco potato</name>
    <dbReference type="NCBI Taxonomy" id="4108"/>
    <lineage>
        <taxon>Eukaryota</taxon>
        <taxon>Viridiplantae</taxon>
        <taxon>Streptophyta</taxon>
        <taxon>Embryophyta</taxon>
        <taxon>Tracheophyta</taxon>
        <taxon>Spermatophyta</taxon>
        <taxon>Magnoliopsida</taxon>
        <taxon>eudicotyledons</taxon>
        <taxon>Gunneridae</taxon>
        <taxon>Pentapetalae</taxon>
        <taxon>asterids</taxon>
        <taxon>lamiids</taxon>
        <taxon>Solanales</taxon>
        <taxon>Solanaceae</taxon>
        <taxon>Solanoideae</taxon>
        <taxon>Solaneae</taxon>
        <taxon>Solanum</taxon>
    </lineage>
</organism>
<keyword evidence="1" id="KW-0472">Membrane</keyword>
<proteinExistence type="predicted"/>
<name>A0A0V0HVJ3_SOLCH</name>
<evidence type="ECO:0000256" key="1">
    <source>
        <dbReference type="SAM" id="Phobius"/>
    </source>
</evidence>
<keyword evidence="1" id="KW-0812">Transmembrane</keyword>
<keyword evidence="1" id="KW-1133">Transmembrane helix</keyword>
<dbReference type="AlphaFoldDB" id="A0A0V0HVJ3"/>
<dbReference type="EMBL" id="GEDG01014443">
    <property type="protein sequence ID" value="JAP24385.1"/>
    <property type="molecule type" value="Transcribed_RNA"/>
</dbReference>
<evidence type="ECO:0000313" key="2">
    <source>
        <dbReference type="EMBL" id="JAP24385.1"/>
    </source>
</evidence>
<protein>
    <submittedName>
        <fullName evidence="2">Putative ovule protein</fullName>
    </submittedName>
</protein>
<sequence length="68" mass="8103">MICKTLTSFRYYKDIFLCRVMELPERNSTQWKSKFIDRLPTLFVERVRRPLEGIIIALIVVIILMGNL</sequence>
<accession>A0A0V0HVJ3</accession>